<reference evidence="5" key="1">
    <citation type="submission" date="2021-03" db="EMBL/GenBank/DDBJ databases">
        <authorList>
            <person name="Tagirdzhanova G."/>
        </authorList>
    </citation>
    <scope>NUCLEOTIDE SEQUENCE</scope>
</reference>
<keyword evidence="3" id="KW-0560">Oxidoreductase</keyword>
<dbReference type="OrthoDB" id="5840532at2759"/>
<dbReference type="PROSITE" id="PS00061">
    <property type="entry name" value="ADH_SHORT"/>
    <property type="match status" value="1"/>
</dbReference>
<proteinExistence type="inferred from homology"/>
<keyword evidence="6" id="KW-1185">Reference proteome</keyword>
<comment type="caution">
    <text evidence="5">The sequence shown here is derived from an EMBL/GenBank/DDBJ whole genome shotgun (WGS) entry which is preliminary data.</text>
</comment>
<evidence type="ECO:0008006" key="7">
    <source>
        <dbReference type="Google" id="ProtNLM"/>
    </source>
</evidence>
<evidence type="ECO:0000256" key="3">
    <source>
        <dbReference type="ARBA" id="ARBA00023002"/>
    </source>
</evidence>
<dbReference type="InterPro" id="IPR020904">
    <property type="entry name" value="Sc_DH/Rdtase_CS"/>
</dbReference>
<dbReference type="PRINTS" id="PR00081">
    <property type="entry name" value="GDHRDH"/>
</dbReference>
<evidence type="ECO:0000256" key="4">
    <source>
        <dbReference type="RuleBase" id="RU000363"/>
    </source>
</evidence>
<dbReference type="AlphaFoldDB" id="A0A8H3EH94"/>
<evidence type="ECO:0000256" key="2">
    <source>
        <dbReference type="ARBA" id="ARBA00022857"/>
    </source>
</evidence>
<dbReference type="Proteomes" id="UP000664521">
    <property type="component" value="Unassembled WGS sequence"/>
</dbReference>
<gene>
    <name evidence="5" type="ORF">HETSPECPRED_004928</name>
</gene>
<dbReference type="GO" id="GO:0016616">
    <property type="term" value="F:oxidoreductase activity, acting on the CH-OH group of donors, NAD or NADP as acceptor"/>
    <property type="evidence" value="ECO:0007669"/>
    <property type="project" value="TreeGrafter"/>
</dbReference>
<evidence type="ECO:0000313" key="6">
    <source>
        <dbReference type="Proteomes" id="UP000664521"/>
    </source>
</evidence>
<keyword evidence="2" id="KW-0521">NADP</keyword>
<dbReference type="PRINTS" id="PR00080">
    <property type="entry name" value="SDRFAMILY"/>
</dbReference>
<name>A0A8H3EH94_9LECA</name>
<organism evidence="5 6">
    <name type="scientific">Heterodermia speciosa</name>
    <dbReference type="NCBI Taxonomy" id="116794"/>
    <lineage>
        <taxon>Eukaryota</taxon>
        <taxon>Fungi</taxon>
        <taxon>Dikarya</taxon>
        <taxon>Ascomycota</taxon>
        <taxon>Pezizomycotina</taxon>
        <taxon>Lecanoromycetes</taxon>
        <taxon>OSLEUM clade</taxon>
        <taxon>Lecanoromycetidae</taxon>
        <taxon>Caliciales</taxon>
        <taxon>Physciaceae</taxon>
        <taxon>Heterodermia</taxon>
    </lineage>
</organism>
<dbReference type="EMBL" id="CAJPDS010000003">
    <property type="protein sequence ID" value="CAF9905253.1"/>
    <property type="molecule type" value="Genomic_DNA"/>
</dbReference>
<dbReference type="InterPro" id="IPR002347">
    <property type="entry name" value="SDR_fam"/>
</dbReference>
<dbReference type="PANTHER" id="PTHR24322">
    <property type="entry name" value="PKSB"/>
    <property type="match status" value="1"/>
</dbReference>
<dbReference type="PANTHER" id="PTHR24322:SF736">
    <property type="entry name" value="RETINOL DEHYDROGENASE 10"/>
    <property type="match status" value="1"/>
</dbReference>
<dbReference type="Pfam" id="PF00106">
    <property type="entry name" value="adh_short"/>
    <property type="match status" value="1"/>
</dbReference>
<evidence type="ECO:0000313" key="5">
    <source>
        <dbReference type="EMBL" id="CAF9905253.1"/>
    </source>
</evidence>
<dbReference type="SUPFAM" id="SSF51735">
    <property type="entry name" value="NAD(P)-binding Rossmann-fold domains"/>
    <property type="match status" value="1"/>
</dbReference>
<protein>
    <recommendedName>
        <fullName evidence="7">NAD(P)-binding protein</fullName>
    </recommendedName>
</protein>
<dbReference type="InterPro" id="IPR036291">
    <property type="entry name" value="NAD(P)-bd_dom_sf"/>
</dbReference>
<sequence>MAAPYDSTSFIVTACYATFINLYHLMSSLSDRYAFGKSREVDLSDEVVVVTGGKCGLGGCIAEVYGMKGVRVAVLDVSVGEEEEKSSADEEDDVRYYRCDVGDREEVDRVWKRVVDDLGTPTVLVNNAAVVNGKPFLELSADDVERTFRTNTISHYHLTSLFLPPLLNRPNGGTLITIASVLGYLGPSQLSAYSGSKAALIAYHDSLSAELASSSMPKNSVKTILVTPGALTTPLFAGLQQNRVRDFFGPVVDVRELAMKIIWMIDQGKGGVIAMPAYARWIAWMGVLPAGLHKLARWASGLDGAIQAMSQRRTKTEAGEFVP</sequence>
<dbReference type="Gene3D" id="3.40.50.720">
    <property type="entry name" value="NAD(P)-binding Rossmann-like Domain"/>
    <property type="match status" value="1"/>
</dbReference>
<accession>A0A8H3EH94</accession>
<evidence type="ECO:0000256" key="1">
    <source>
        <dbReference type="ARBA" id="ARBA00006484"/>
    </source>
</evidence>
<comment type="similarity">
    <text evidence="1 4">Belongs to the short-chain dehydrogenases/reductases (SDR) family.</text>
</comment>